<evidence type="ECO:0000256" key="8">
    <source>
        <dbReference type="ARBA" id="ARBA00022527"/>
    </source>
</evidence>
<evidence type="ECO:0000256" key="9">
    <source>
        <dbReference type="ARBA" id="ARBA00022679"/>
    </source>
</evidence>
<dbReference type="SMART" id="SM01331">
    <property type="entry name" value="DUF3635"/>
    <property type="match status" value="1"/>
</dbReference>
<dbReference type="GO" id="GO:0140359">
    <property type="term" value="F:ABC-type transporter activity"/>
    <property type="evidence" value="ECO:0007669"/>
    <property type="project" value="InterPro"/>
</dbReference>
<evidence type="ECO:0000256" key="17">
    <source>
        <dbReference type="ARBA" id="ARBA00048679"/>
    </source>
</evidence>
<dbReference type="STRING" id="542762.A0A4S4DYH8"/>
<gene>
    <name evidence="20" type="ORF">TEA_002141</name>
</gene>
<proteinExistence type="predicted"/>
<keyword evidence="7" id="KW-0963">Cytoplasm</keyword>
<evidence type="ECO:0000256" key="4">
    <source>
        <dbReference type="ARBA" id="ARBA00012513"/>
    </source>
</evidence>
<evidence type="ECO:0000256" key="3">
    <source>
        <dbReference type="ARBA" id="ARBA00004496"/>
    </source>
</evidence>
<feature type="transmembrane region" description="Helical" evidence="18">
    <location>
        <begin position="587"/>
        <end position="607"/>
    </location>
</feature>
<sequence>MIWPSLPFVNQILGLDICADTVAGDAMRRGISGGQKKRLTTGEMIVGPTKALFMDEISNGLDSSTTYQIVACLQQLAHIADATILVALLQPAPETFDLFDDIILMTEGKIVYHGPRSHILEFFEDCGFRCPERKGVADFLQEVMSKKDQAQYWHQAEQPCNYISADMFSKKFKESNFGKKLDDELSKQFMKSQSHKNAISFSIYSLSKWALFRACISRELLLMRRNSFIYAFKSVQLVIIASITMTVFLRTRLAVDAIHANYYLGALFYALIMLFFDGFPELSMTVGRLAVFYKQRDLVGIVANSLNSLTYYCNCFPNMLILLKSGGRIIYSGPLGQHSSSVIEYFEDISGVQKIKNNYNPATWMLDVTSTSAEAELGVDFAQVYKNSVLYQNNKELVNRWSTPPPDSKELYFATRFAQNGWGQFKCCLWKQHLSYWRSPAYNLQRFVYMTFASLLFGVLFWDQGKKLKNQQSLFNVFGSMFSTTIFLGINNCSSILPYISTERSVLFRERFAGMYGSWAYALAQVTIEIPYLLAISIAFVVITYPMIGYYWSAYKVFWYFYAMFCTLLYFSYLGMLLIAMTPSFPVAAILQSAFYTIFNLFAGFLIPQPQIPKWWIWLYYINPTAWTLNGGKAVDLWAELIAAEEAENHHHPQPPQIAVVYCRKNALNSHQDESNSGFIGEFAVLYYVFNFDHILGKALPPPNFDMERAYFQDVDSFELLEESPSPKKSGSWAIGIQSDDIAIPYKSTVLQKWLISKKLNHSCGPSGSLSKILETPALPGESICNGGFDSSSLKTPGNTSLHINSGLHSVQDKFNSSLMDKDDVERHICSQKSNKEFQTLGDEGCKDIEVAVGKLSLTSRPASLDSHQLDPFSALLAVCGQSAPSTLLDVFSKYCKFYLNVDPAFPFDGQLNSLEHSDPKSIVKVGEGTYGEAFIIGETVCKIVPFNGDLRVNGEVQKRSEELLEEAILSQTLNYLRGHDGHVSNSCTTFIKTTELRVCQGPYDAALIRAWEEWDGKHGSENDHPKEFPENQCYVVFVQEHGGQDLESFVLLNFSEAWSLLVQVTIALAVAEAAYEFEHRDLHWGNILLSRKDSVTLQFTLEGRNISIRTFGLVVSIIDFTLSRINTGEDILFLDLSLDPELFEGPKGDKQSDTYRKMKEVTEDCWEGSFPKTNVLWLQYLVDILLLKKSYDRTSKDERDLRSLKKRLNNYNSAREATSDPFFKDLFVDHAM</sequence>
<feature type="domain" description="Protein kinase" evidence="19">
    <location>
        <begin position="920"/>
        <end position="1233"/>
    </location>
</feature>
<dbReference type="SUPFAM" id="SSF52540">
    <property type="entry name" value="P-loop containing nucleoside triphosphate hydrolases"/>
    <property type="match status" value="1"/>
</dbReference>
<name>A0A4S4DYH8_CAMSN</name>
<feature type="transmembrane region" description="Helical" evidence="18">
    <location>
        <begin position="557"/>
        <end position="581"/>
    </location>
</feature>
<keyword evidence="14 18" id="KW-1133">Transmembrane helix</keyword>
<keyword evidence="13" id="KW-0067">ATP-binding</keyword>
<dbReference type="Gene3D" id="3.30.200.20">
    <property type="entry name" value="Phosphorylase Kinase, domain 1"/>
    <property type="match status" value="1"/>
</dbReference>
<dbReference type="SUPFAM" id="SSF56112">
    <property type="entry name" value="Protein kinase-like (PK-like)"/>
    <property type="match status" value="1"/>
</dbReference>
<dbReference type="EC" id="2.7.11.1" evidence="4"/>
<protein>
    <recommendedName>
        <fullName evidence="4">non-specific serine/threonine protein kinase</fullName>
        <ecNumber evidence="4">2.7.11.1</ecNumber>
    </recommendedName>
</protein>
<evidence type="ECO:0000256" key="13">
    <source>
        <dbReference type="ARBA" id="ARBA00022840"/>
    </source>
</evidence>
<feature type="transmembrane region" description="Helical" evidence="18">
    <location>
        <begin position="261"/>
        <end position="279"/>
    </location>
</feature>
<feature type="transmembrane region" description="Helical" evidence="18">
    <location>
        <begin position="444"/>
        <end position="462"/>
    </location>
</feature>
<feature type="transmembrane region" description="Helical" evidence="18">
    <location>
        <begin position="228"/>
        <end position="249"/>
    </location>
</feature>
<dbReference type="Gene3D" id="3.40.50.300">
    <property type="entry name" value="P-loop containing nucleotide triphosphate hydrolases"/>
    <property type="match status" value="1"/>
</dbReference>
<evidence type="ECO:0000256" key="7">
    <source>
        <dbReference type="ARBA" id="ARBA00022490"/>
    </source>
</evidence>
<keyword evidence="8" id="KW-0723">Serine/threonine-protein kinase</keyword>
<keyword evidence="6" id="KW-0158">Chromosome</keyword>
<dbReference type="GO" id="GO:0035173">
    <property type="term" value="F:histone kinase activity"/>
    <property type="evidence" value="ECO:0007669"/>
    <property type="project" value="UniProtKB-ARBA"/>
</dbReference>
<dbReference type="PROSITE" id="PS50011">
    <property type="entry name" value="PROTEIN_KINASE_DOM"/>
    <property type="match status" value="1"/>
</dbReference>
<feature type="transmembrane region" description="Helical" evidence="18">
    <location>
        <begin position="474"/>
        <end position="500"/>
    </location>
</feature>
<dbReference type="InterPro" id="IPR043926">
    <property type="entry name" value="ABCG_dom"/>
</dbReference>
<dbReference type="GO" id="GO:0005694">
    <property type="term" value="C:chromosome"/>
    <property type="evidence" value="ECO:0007669"/>
    <property type="project" value="UniProtKB-SubCell"/>
</dbReference>
<dbReference type="Pfam" id="PF12330">
    <property type="entry name" value="Haspin_kinase"/>
    <property type="match status" value="1"/>
</dbReference>
<dbReference type="InterPro" id="IPR011009">
    <property type="entry name" value="Kinase-like_dom_sf"/>
</dbReference>
<keyword evidence="21" id="KW-1185">Reference proteome</keyword>
<dbReference type="InterPro" id="IPR000719">
    <property type="entry name" value="Prot_kinase_dom"/>
</dbReference>
<keyword evidence="10 18" id="KW-0812">Transmembrane</keyword>
<evidence type="ECO:0000256" key="14">
    <source>
        <dbReference type="ARBA" id="ARBA00022989"/>
    </source>
</evidence>
<evidence type="ECO:0000313" key="21">
    <source>
        <dbReference type="Proteomes" id="UP000306102"/>
    </source>
</evidence>
<dbReference type="Pfam" id="PF01061">
    <property type="entry name" value="ABC2_membrane"/>
    <property type="match status" value="2"/>
</dbReference>
<comment type="catalytic activity">
    <reaction evidence="17">
        <text>L-seryl-[protein] + ATP = O-phospho-L-seryl-[protein] + ADP + H(+)</text>
        <dbReference type="Rhea" id="RHEA:17989"/>
        <dbReference type="Rhea" id="RHEA-COMP:9863"/>
        <dbReference type="Rhea" id="RHEA-COMP:11604"/>
        <dbReference type="ChEBI" id="CHEBI:15378"/>
        <dbReference type="ChEBI" id="CHEBI:29999"/>
        <dbReference type="ChEBI" id="CHEBI:30616"/>
        <dbReference type="ChEBI" id="CHEBI:83421"/>
        <dbReference type="ChEBI" id="CHEBI:456216"/>
        <dbReference type="EC" id="2.7.11.1"/>
    </reaction>
</comment>
<dbReference type="PANTHER" id="PTHR19241">
    <property type="entry name" value="ATP-BINDING CASSETTE TRANSPORTER"/>
    <property type="match status" value="1"/>
</dbReference>
<dbReference type="InterPro" id="IPR013525">
    <property type="entry name" value="ABC2_TM"/>
</dbReference>
<keyword evidence="9" id="KW-0808">Transferase</keyword>
<evidence type="ECO:0000256" key="6">
    <source>
        <dbReference type="ARBA" id="ARBA00022454"/>
    </source>
</evidence>
<dbReference type="EMBL" id="SDRB02009260">
    <property type="protein sequence ID" value="THG08508.1"/>
    <property type="molecule type" value="Genomic_DNA"/>
</dbReference>
<dbReference type="InterPro" id="IPR027417">
    <property type="entry name" value="P-loop_NTPase"/>
</dbReference>
<dbReference type="GO" id="GO:0005886">
    <property type="term" value="C:plasma membrane"/>
    <property type="evidence" value="ECO:0007669"/>
    <property type="project" value="UniProtKB-ARBA"/>
</dbReference>
<evidence type="ECO:0000256" key="1">
    <source>
        <dbReference type="ARBA" id="ARBA00004141"/>
    </source>
</evidence>
<dbReference type="GO" id="GO:0005737">
    <property type="term" value="C:cytoplasm"/>
    <property type="evidence" value="ECO:0007669"/>
    <property type="project" value="UniProtKB-SubCell"/>
</dbReference>
<evidence type="ECO:0000256" key="11">
    <source>
        <dbReference type="ARBA" id="ARBA00022741"/>
    </source>
</evidence>
<keyword evidence="15 18" id="KW-0472">Membrane</keyword>
<dbReference type="AlphaFoldDB" id="A0A4S4DYH8"/>
<evidence type="ECO:0000256" key="15">
    <source>
        <dbReference type="ARBA" id="ARBA00023136"/>
    </source>
</evidence>
<comment type="catalytic activity">
    <reaction evidence="16">
        <text>L-threonyl-[protein] + ATP = O-phospho-L-threonyl-[protein] + ADP + H(+)</text>
        <dbReference type="Rhea" id="RHEA:46608"/>
        <dbReference type="Rhea" id="RHEA-COMP:11060"/>
        <dbReference type="Rhea" id="RHEA-COMP:11605"/>
        <dbReference type="ChEBI" id="CHEBI:15378"/>
        <dbReference type="ChEBI" id="CHEBI:30013"/>
        <dbReference type="ChEBI" id="CHEBI:30616"/>
        <dbReference type="ChEBI" id="CHEBI:61977"/>
        <dbReference type="ChEBI" id="CHEBI:456216"/>
        <dbReference type="EC" id="2.7.11.1"/>
    </reaction>
</comment>
<comment type="subcellular location">
    <subcellularLocation>
        <location evidence="2">Chromosome</location>
    </subcellularLocation>
    <subcellularLocation>
        <location evidence="3">Cytoplasm</location>
    </subcellularLocation>
    <subcellularLocation>
        <location evidence="1">Membrane</location>
        <topology evidence="1">Multi-pass membrane protein</topology>
    </subcellularLocation>
</comment>
<evidence type="ECO:0000256" key="18">
    <source>
        <dbReference type="SAM" id="Phobius"/>
    </source>
</evidence>
<reference evidence="20 21" key="1">
    <citation type="journal article" date="2018" name="Proc. Natl. Acad. Sci. U.S.A.">
        <title>Draft genome sequence of Camellia sinensis var. sinensis provides insights into the evolution of the tea genome and tea quality.</title>
        <authorList>
            <person name="Wei C."/>
            <person name="Yang H."/>
            <person name="Wang S."/>
            <person name="Zhao J."/>
            <person name="Liu C."/>
            <person name="Gao L."/>
            <person name="Xia E."/>
            <person name="Lu Y."/>
            <person name="Tai Y."/>
            <person name="She G."/>
            <person name="Sun J."/>
            <person name="Cao H."/>
            <person name="Tong W."/>
            <person name="Gao Q."/>
            <person name="Li Y."/>
            <person name="Deng W."/>
            <person name="Jiang X."/>
            <person name="Wang W."/>
            <person name="Chen Q."/>
            <person name="Zhang S."/>
            <person name="Li H."/>
            <person name="Wu J."/>
            <person name="Wang P."/>
            <person name="Li P."/>
            <person name="Shi C."/>
            <person name="Zheng F."/>
            <person name="Jian J."/>
            <person name="Huang B."/>
            <person name="Shan D."/>
            <person name="Shi M."/>
            <person name="Fang C."/>
            <person name="Yue Y."/>
            <person name="Li F."/>
            <person name="Li D."/>
            <person name="Wei S."/>
            <person name="Han B."/>
            <person name="Jiang C."/>
            <person name="Yin Y."/>
            <person name="Xia T."/>
            <person name="Zhang Z."/>
            <person name="Bennetzen J.L."/>
            <person name="Zhao S."/>
            <person name="Wan X."/>
        </authorList>
    </citation>
    <scope>NUCLEOTIDE SEQUENCE [LARGE SCALE GENOMIC DNA]</scope>
    <source>
        <strain evidence="21">cv. Shuchazao</strain>
        <tissue evidence="20">Leaf</tissue>
    </source>
</reference>
<evidence type="ECO:0000313" key="20">
    <source>
        <dbReference type="EMBL" id="THG08508.1"/>
    </source>
</evidence>
<evidence type="ECO:0000259" key="19">
    <source>
        <dbReference type="PROSITE" id="PS50011"/>
    </source>
</evidence>
<evidence type="ECO:0000256" key="16">
    <source>
        <dbReference type="ARBA" id="ARBA00047899"/>
    </source>
</evidence>
<keyword evidence="5" id="KW-0813">Transport</keyword>
<evidence type="ECO:0000256" key="5">
    <source>
        <dbReference type="ARBA" id="ARBA00022448"/>
    </source>
</evidence>
<keyword evidence="12" id="KW-0418">Kinase</keyword>
<dbReference type="FunFam" id="1.10.510.10:FF:000401">
    <property type="entry name" value="serine/threonine-protein kinase haspin"/>
    <property type="match status" value="1"/>
</dbReference>
<dbReference type="GO" id="GO:0004674">
    <property type="term" value="F:protein serine/threonine kinase activity"/>
    <property type="evidence" value="ECO:0007669"/>
    <property type="project" value="UniProtKB-KW"/>
</dbReference>
<feature type="transmembrane region" description="Helical" evidence="18">
    <location>
        <begin position="520"/>
        <end position="545"/>
    </location>
</feature>
<comment type="caution">
    <text evidence="20">The sequence shown here is derived from an EMBL/GenBank/DDBJ whole genome shotgun (WGS) entry which is preliminary data.</text>
</comment>
<organism evidence="20 21">
    <name type="scientific">Camellia sinensis var. sinensis</name>
    <name type="common">China tea</name>
    <dbReference type="NCBI Taxonomy" id="542762"/>
    <lineage>
        <taxon>Eukaryota</taxon>
        <taxon>Viridiplantae</taxon>
        <taxon>Streptophyta</taxon>
        <taxon>Embryophyta</taxon>
        <taxon>Tracheophyta</taxon>
        <taxon>Spermatophyta</taxon>
        <taxon>Magnoliopsida</taxon>
        <taxon>eudicotyledons</taxon>
        <taxon>Gunneridae</taxon>
        <taxon>Pentapetalae</taxon>
        <taxon>asterids</taxon>
        <taxon>Ericales</taxon>
        <taxon>Theaceae</taxon>
        <taxon>Camellia</taxon>
    </lineage>
</organism>
<accession>A0A4S4DYH8</accession>
<dbReference type="InterPro" id="IPR024604">
    <property type="entry name" value="GSG2_C"/>
</dbReference>
<evidence type="ECO:0000256" key="10">
    <source>
        <dbReference type="ARBA" id="ARBA00022692"/>
    </source>
</evidence>
<evidence type="ECO:0000256" key="2">
    <source>
        <dbReference type="ARBA" id="ARBA00004286"/>
    </source>
</evidence>
<evidence type="ECO:0000256" key="12">
    <source>
        <dbReference type="ARBA" id="ARBA00022777"/>
    </source>
</evidence>
<dbReference type="FunFam" id="3.30.200.20:FF:000605">
    <property type="entry name" value="Serine/threonine-protein kinase haspin-like protein"/>
    <property type="match status" value="1"/>
</dbReference>
<dbReference type="GO" id="GO:0005524">
    <property type="term" value="F:ATP binding"/>
    <property type="evidence" value="ECO:0007669"/>
    <property type="project" value="UniProtKB-KW"/>
</dbReference>
<dbReference type="Pfam" id="PF19055">
    <property type="entry name" value="ABC2_membrane_7"/>
    <property type="match status" value="1"/>
</dbReference>
<dbReference type="Proteomes" id="UP000306102">
    <property type="component" value="Unassembled WGS sequence"/>
</dbReference>
<dbReference type="Gene3D" id="1.10.510.10">
    <property type="entry name" value="Transferase(Phosphotransferase) domain 1"/>
    <property type="match status" value="1"/>
</dbReference>
<keyword evidence="11" id="KW-0547">Nucleotide-binding</keyword>